<dbReference type="PATRIC" id="fig|1441730.3.peg.1222"/>
<organism evidence="1 2">
    <name type="scientific">Rhodococcus pyridinivorans KG-16</name>
    <dbReference type="NCBI Taxonomy" id="1441730"/>
    <lineage>
        <taxon>Bacteria</taxon>
        <taxon>Bacillati</taxon>
        <taxon>Actinomycetota</taxon>
        <taxon>Actinomycetes</taxon>
        <taxon>Mycobacteriales</taxon>
        <taxon>Nocardiaceae</taxon>
        <taxon>Rhodococcus</taxon>
    </lineage>
</organism>
<dbReference type="Proteomes" id="UP000053060">
    <property type="component" value="Unassembled WGS sequence"/>
</dbReference>
<evidence type="ECO:0000313" key="2">
    <source>
        <dbReference type="Proteomes" id="UP000053060"/>
    </source>
</evidence>
<sequence>MITRPTFIALIEAIQRQAVQDEVTGGHINALTPNSTDGVFITPLREELLDLLEAELGSQSDWISWWLWDAPEAGKDLESCVIHHEDGRRTVIRDAGELYDFIRTATPTPSDSTTSY</sequence>
<reference evidence="1 2" key="2">
    <citation type="journal article" date="2016" name="Genome Announc.">
        <title>Draft Genome Sequence of a Versatile Hydrocarbon-Degrading Bacterium, Rhodococcus pyridinivorans Strain KG-16, Collected from Oil Fields in India.</title>
        <authorList>
            <person name="Aggarwal R.K."/>
            <person name="Dawar C."/>
            <person name="Phanindranath R."/>
            <person name="Mutnuri L."/>
            <person name="Dayal A.M."/>
        </authorList>
    </citation>
    <scope>NUCLEOTIDE SEQUENCE [LARGE SCALE GENOMIC DNA]</scope>
    <source>
        <strain evidence="1 2">KG-16</strain>
    </source>
</reference>
<proteinExistence type="predicted"/>
<protein>
    <submittedName>
        <fullName evidence="1">Uncharacterized protein</fullName>
    </submittedName>
</protein>
<dbReference type="RefSeq" id="WP_060651043.1">
    <property type="nucleotide sequence ID" value="NZ_AZXY01000002.1"/>
</dbReference>
<name>A0A0V9UNV9_9NOCA</name>
<accession>A0A0V9UNV9</accession>
<comment type="caution">
    <text evidence="1">The sequence shown here is derived from an EMBL/GenBank/DDBJ whole genome shotgun (WGS) entry which is preliminary data.</text>
</comment>
<gene>
    <name evidence="1" type="ORF">Z045_05820</name>
</gene>
<reference evidence="2" key="1">
    <citation type="submission" date="2015-01" db="EMBL/GenBank/DDBJ databases">
        <title>Draft genome sequence of Rhodococcus pyridinivorans strain KG-16, a hydrocarbon-degrading bacterium.</title>
        <authorList>
            <person name="Aggarwal R.K."/>
            <person name="Dawar C."/>
        </authorList>
    </citation>
    <scope>NUCLEOTIDE SEQUENCE [LARGE SCALE GENOMIC DNA]</scope>
    <source>
        <strain evidence="2">KG-16</strain>
    </source>
</reference>
<dbReference type="AlphaFoldDB" id="A0A0V9UNV9"/>
<evidence type="ECO:0000313" key="1">
    <source>
        <dbReference type="EMBL" id="KSZ59683.1"/>
    </source>
</evidence>
<dbReference type="EMBL" id="AZXY01000002">
    <property type="protein sequence ID" value="KSZ59683.1"/>
    <property type="molecule type" value="Genomic_DNA"/>
</dbReference>